<proteinExistence type="predicted"/>
<accession>A0A0K1LM63</accession>
<sequence length="130" mass="14890">MPLEVFPFVNHTPRHVYPKGDAFQFGGGYVFAAKPQQVQRRIILSFQALIWYKNVAGTAFDSTIDPENNALNFDEFYRRHLTYKSFTYNHDVYGAMEVKFAADVPFEMPKTREGGVGVTESFEVTLVEQP</sequence>
<protein>
    <submittedName>
        <fullName evidence="1">Uncharacterized protein</fullName>
    </submittedName>
</protein>
<keyword evidence="2" id="KW-1185">Reference proteome</keyword>
<reference evidence="1 2" key="1">
    <citation type="journal article" date="2015" name="Genome Announc.">
        <title>Complete Genome Sequence of Caulobacter crescentus Siphophage Seuss.</title>
        <authorList>
            <person name="Sloan J.M."/>
            <person name="Keene J.L."/>
            <person name="Cahill J.L."/>
            <person name="Rasche E.S."/>
            <person name="Kuty Everett G.F."/>
        </authorList>
    </citation>
    <scope>NUCLEOTIDE SEQUENCE [LARGE SCALE GENOMIC DNA]</scope>
</reference>
<name>A0A0K1LM63_9CAUD</name>
<gene>
    <name evidence="1" type="ORF">CPT_Seuss23</name>
</gene>
<dbReference type="Proteomes" id="UP000221339">
    <property type="component" value="Segment"/>
</dbReference>
<organism evidence="1 2">
    <name type="scientific">Caulobacter phage Seuss</name>
    <dbReference type="NCBI Taxonomy" id="1675601"/>
    <lineage>
        <taxon>Viruses</taxon>
        <taxon>Duplodnaviria</taxon>
        <taxon>Heunggongvirae</taxon>
        <taxon>Uroviricota</taxon>
        <taxon>Caudoviricetes</taxon>
        <taxon>Seussvirus</taxon>
        <taxon>Seussvirus seuss</taxon>
    </lineage>
</organism>
<evidence type="ECO:0000313" key="1">
    <source>
        <dbReference type="EMBL" id="AKU43549.1"/>
    </source>
</evidence>
<dbReference type="EMBL" id="KT001914">
    <property type="protein sequence ID" value="AKU43549.1"/>
    <property type="molecule type" value="Genomic_DNA"/>
</dbReference>
<evidence type="ECO:0000313" key="2">
    <source>
        <dbReference type="Proteomes" id="UP000221339"/>
    </source>
</evidence>